<reference evidence="2 3" key="1">
    <citation type="submission" date="2022-10" db="EMBL/GenBank/DDBJ databases">
        <title>Defluviimonas sp. nov., isolated from ocean surface sediments.</title>
        <authorList>
            <person name="He W."/>
            <person name="Wang L."/>
            <person name="Zhang D.-F."/>
        </authorList>
    </citation>
    <scope>NUCLEOTIDE SEQUENCE [LARGE SCALE GENOMIC DNA]</scope>
    <source>
        <strain evidence="2 3">WL0050</strain>
    </source>
</reference>
<dbReference type="RefSeq" id="WP_263740150.1">
    <property type="nucleotide sequence ID" value="NZ_JAOWKZ010000003.1"/>
</dbReference>
<keyword evidence="3" id="KW-1185">Reference proteome</keyword>
<keyword evidence="1" id="KW-0812">Transmembrane</keyword>
<organism evidence="2 3">
    <name type="scientific">Albidovulum litorale</name>
    <dbReference type="NCBI Taxonomy" id="2984134"/>
    <lineage>
        <taxon>Bacteria</taxon>
        <taxon>Pseudomonadati</taxon>
        <taxon>Pseudomonadota</taxon>
        <taxon>Alphaproteobacteria</taxon>
        <taxon>Rhodobacterales</taxon>
        <taxon>Paracoccaceae</taxon>
        <taxon>Albidovulum</taxon>
    </lineage>
</organism>
<gene>
    <name evidence="2" type="ORF">OEZ71_11535</name>
</gene>
<evidence type="ECO:0000256" key="1">
    <source>
        <dbReference type="SAM" id="Phobius"/>
    </source>
</evidence>
<keyword evidence="1" id="KW-0472">Membrane</keyword>
<comment type="caution">
    <text evidence="2">The sequence shown here is derived from an EMBL/GenBank/DDBJ whole genome shotgun (WGS) entry which is preliminary data.</text>
</comment>
<proteinExistence type="predicted"/>
<evidence type="ECO:0000313" key="2">
    <source>
        <dbReference type="EMBL" id="MCV2872926.1"/>
    </source>
</evidence>
<name>A0ABT2ZQB3_9RHOB</name>
<evidence type="ECO:0000313" key="3">
    <source>
        <dbReference type="Proteomes" id="UP001652564"/>
    </source>
</evidence>
<dbReference type="EMBL" id="JAOWKZ010000003">
    <property type="protein sequence ID" value="MCV2872926.1"/>
    <property type="molecule type" value="Genomic_DNA"/>
</dbReference>
<dbReference type="Proteomes" id="UP001652564">
    <property type="component" value="Unassembled WGS sequence"/>
</dbReference>
<accession>A0ABT2ZQB3</accession>
<keyword evidence="1" id="KW-1133">Transmembrane helix</keyword>
<feature type="transmembrane region" description="Helical" evidence="1">
    <location>
        <begin position="17"/>
        <end position="37"/>
    </location>
</feature>
<sequence length="66" mass="6800">MTCTDCINRDTAPEPSASLSLGLILLVLGGMAIVASAPTVPYPNASTAVAVEDWHGNVRASGWTND</sequence>
<protein>
    <submittedName>
        <fullName evidence="2">Uncharacterized protein</fullName>
    </submittedName>
</protein>